<dbReference type="Gene3D" id="1.10.1220.10">
    <property type="entry name" value="Met repressor-like"/>
    <property type="match status" value="1"/>
</dbReference>
<dbReference type="OrthoDB" id="2389872at2"/>
<evidence type="ECO:0000313" key="3">
    <source>
        <dbReference type="EMBL" id="TXF13328.1"/>
    </source>
</evidence>
<comment type="caution">
    <text evidence="3">The sequence shown here is derived from an EMBL/GenBank/DDBJ whole genome shotgun (WGS) entry which is preliminary data.</text>
</comment>
<dbReference type="AlphaFoldDB" id="A0A5C7EP43"/>
<feature type="region of interest" description="Disordered" evidence="1">
    <location>
        <begin position="56"/>
        <end position="76"/>
    </location>
</feature>
<dbReference type="InterPro" id="IPR013321">
    <property type="entry name" value="Arc_rbn_hlx_hlx"/>
</dbReference>
<sequence>MGQVIVRNLDDKTIAALKAKAALHGNSLEQELREILAEAARPRPEERLALADRIRAMTPRKAQTDSTALVREDRDR</sequence>
<feature type="domain" description="Antitoxin FitA-like ribbon-helix-helix" evidence="2">
    <location>
        <begin position="3"/>
        <end position="40"/>
    </location>
</feature>
<dbReference type="InParanoid" id="A0A5C7EP43"/>
<gene>
    <name evidence="3" type="ORF">FR698_01975</name>
</gene>
<evidence type="ECO:0000313" key="4">
    <source>
        <dbReference type="Proteomes" id="UP000321201"/>
    </source>
</evidence>
<evidence type="ECO:0000259" key="2">
    <source>
        <dbReference type="Pfam" id="PF22513"/>
    </source>
</evidence>
<dbReference type="EMBL" id="VPFL01000002">
    <property type="protein sequence ID" value="TXF13328.1"/>
    <property type="molecule type" value="Genomic_DNA"/>
</dbReference>
<evidence type="ECO:0000256" key="1">
    <source>
        <dbReference type="SAM" id="MobiDB-lite"/>
    </source>
</evidence>
<dbReference type="RefSeq" id="WP_147798502.1">
    <property type="nucleotide sequence ID" value="NZ_VPFL01000002.1"/>
</dbReference>
<dbReference type="InterPro" id="IPR053853">
    <property type="entry name" value="FitA-like_RHH"/>
</dbReference>
<protein>
    <recommendedName>
        <fullName evidence="2">Antitoxin FitA-like ribbon-helix-helix domain-containing protein</fullName>
    </recommendedName>
</protein>
<organism evidence="3 4">
    <name type="scientific">Pelomicrobium methylotrophicum</name>
    <dbReference type="NCBI Taxonomy" id="2602750"/>
    <lineage>
        <taxon>Bacteria</taxon>
        <taxon>Pseudomonadati</taxon>
        <taxon>Pseudomonadota</taxon>
        <taxon>Hydrogenophilia</taxon>
        <taxon>Hydrogenophilia incertae sedis</taxon>
        <taxon>Pelomicrobium</taxon>
    </lineage>
</organism>
<dbReference type="GO" id="GO:0006355">
    <property type="term" value="P:regulation of DNA-templated transcription"/>
    <property type="evidence" value="ECO:0007669"/>
    <property type="project" value="InterPro"/>
</dbReference>
<reference evidence="3 4" key="1">
    <citation type="submission" date="2019-08" db="EMBL/GenBank/DDBJ databases">
        <title>Pelomicrobium methylotrophicum gen. nov., sp. nov. a moderately thermophilic, facultatively anaerobic, lithoautotrophic and methylotrophic bacterium isolated from a terrestrial mud volcano.</title>
        <authorList>
            <person name="Slobodkina G.B."/>
            <person name="Merkel A.Y."/>
            <person name="Slobodkin A.I."/>
        </authorList>
    </citation>
    <scope>NUCLEOTIDE SEQUENCE [LARGE SCALE GENOMIC DNA]</scope>
    <source>
        <strain evidence="3 4">SM250</strain>
    </source>
</reference>
<dbReference type="Pfam" id="PF22513">
    <property type="entry name" value="FitA-like_RHH"/>
    <property type="match status" value="1"/>
</dbReference>
<dbReference type="SUPFAM" id="SSF47598">
    <property type="entry name" value="Ribbon-helix-helix"/>
    <property type="match status" value="1"/>
</dbReference>
<accession>A0A5C7EP43</accession>
<dbReference type="Proteomes" id="UP000321201">
    <property type="component" value="Unassembled WGS sequence"/>
</dbReference>
<dbReference type="InterPro" id="IPR010985">
    <property type="entry name" value="Ribbon_hlx_hlx"/>
</dbReference>
<name>A0A5C7EP43_9PROT</name>
<proteinExistence type="predicted"/>
<keyword evidence="4" id="KW-1185">Reference proteome</keyword>